<dbReference type="AlphaFoldDB" id="A0A0P1ABI9"/>
<accession>A0A0P1ABI9</accession>
<dbReference type="RefSeq" id="XP_024574145.1">
    <property type="nucleotide sequence ID" value="XM_024723139.1"/>
</dbReference>
<proteinExistence type="predicted"/>
<sequence length="128" mass="14239">MEAITGDDGGEPTGTERDTYSERTAILVPERVSQDATYRTQSKLLTRDSDIRRRTPTYSSNYIPPQHSVHVKYPSAMDLTNIQRVSNSPGAIVAAQQLCGDDLLVFRAFEVAHLRPTTNATKFGQCEH</sequence>
<evidence type="ECO:0000256" key="1">
    <source>
        <dbReference type="SAM" id="MobiDB-lite"/>
    </source>
</evidence>
<evidence type="ECO:0000313" key="3">
    <source>
        <dbReference type="Proteomes" id="UP000054928"/>
    </source>
</evidence>
<dbReference type="GeneID" id="36400887"/>
<evidence type="ECO:0000313" key="2">
    <source>
        <dbReference type="EMBL" id="CEG37776.1"/>
    </source>
</evidence>
<protein>
    <submittedName>
        <fullName evidence="2">Uncharacterized protein</fullName>
    </submittedName>
</protein>
<feature type="region of interest" description="Disordered" evidence="1">
    <location>
        <begin position="1"/>
        <end position="23"/>
    </location>
</feature>
<dbReference type="Proteomes" id="UP000054928">
    <property type="component" value="Unassembled WGS sequence"/>
</dbReference>
<name>A0A0P1ABI9_PLAHL</name>
<keyword evidence="3" id="KW-1185">Reference proteome</keyword>
<organism evidence="2 3">
    <name type="scientific">Plasmopara halstedii</name>
    <name type="common">Downy mildew of sunflower</name>
    <dbReference type="NCBI Taxonomy" id="4781"/>
    <lineage>
        <taxon>Eukaryota</taxon>
        <taxon>Sar</taxon>
        <taxon>Stramenopiles</taxon>
        <taxon>Oomycota</taxon>
        <taxon>Peronosporomycetes</taxon>
        <taxon>Peronosporales</taxon>
        <taxon>Peronosporaceae</taxon>
        <taxon>Plasmopara</taxon>
    </lineage>
</organism>
<reference evidence="3" key="1">
    <citation type="submission" date="2014-09" db="EMBL/GenBank/DDBJ databases">
        <authorList>
            <person name="Sharma Rahul"/>
            <person name="Thines Marco"/>
        </authorList>
    </citation>
    <scope>NUCLEOTIDE SEQUENCE [LARGE SCALE GENOMIC DNA]</scope>
</reference>
<dbReference type="EMBL" id="CCYD01000291">
    <property type="protein sequence ID" value="CEG37776.1"/>
    <property type="molecule type" value="Genomic_DNA"/>
</dbReference>